<reference evidence="4 5" key="1">
    <citation type="submission" date="2016-10" db="EMBL/GenBank/DDBJ databases">
        <authorList>
            <person name="de Groot N.N."/>
        </authorList>
    </citation>
    <scope>NUCLEOTIDE SEQUENCE [LARGE SCALE GENOMIC DNA]</scope>
    <source>
        <strain evidence="4 5">LMG 2247</strain>
    </source>
</reference>
<feature type="transmembrane region" description="Helical" evidence="2">
    <location>
        <begin position="113"/>
        <end position="137"/>
    </location>
</feature>
<evidence type="ECO:0000313" key="5">
    <source>
        <dbReference type="Proteomes" id="UP000199706"/>
    </source>
</evidence>
<organism evidence="4 5">
    <name type="scientific">Paraburkholderia phenazinium</name>
    <dbReference type="NCBI Taxonomy" id="60549"/>
    <lineage>
        <taxon>Bacteria</taxon>
        <taxon>Pseudomonadati</taxon>
        <taxon>Pseudomonadota</taxon>
        <taxon>Betaproteobacteria</taxon>
        <taxon>Burkholderiales</taxon>
        <taxon>Burkholderiaceae</taxon>
        <taxon>Paraburkholderia</taxon>
    </lineage>
</organism>
<accession>A0A1G8IAZ1</accession>
<dbReference type="AlphaFoldDB" id="A0A1G8IAZ1"/>
<feature type="region of interest" description="Disordered" evidence="1">
    <location>
        <begin position="308"/>
        <end position="332"/>
    </location>
</feature>
<feature type="transmembrane region" description="Helical" evidence="2">
    <location>
        <begin position="211"/>
        <end position="235"/>
    </location>
</feature>
<dbReference type="PANTHER" id="PTHR39430:SF1">
    <property type="entry name" value="PROTEASE"/>
    <property type="match status" value="1"/>
</dbReference>
<evidence type="ECO:0000259" key="3">
    <source>
        <dbReference type="Pfam" id="PF02517"/>
    </source>
</evidence>
<dbReference type="GO" id="GO:0080120">
    <property type="term" value="P:CAAX-box protein maturation"/>
    <property type="evidence" value="ECO:0007669"/>
    <property type="project" value="UniProtKB-ARBA"/>
</dbReference>
<dbReference type="GO" id="GO:0004175">
    <property type="term" value="F:endopeptidase activity"/>
    <property type="evidence" value="ECO:0007669"/>
    <property type="project" value="UniProtKB-ARBA"/>
</dbReference>
<dbReference type="PANTHER" id="PTHR39430">
    <property type="entry name" value="MEMBRANE-ASSOCIATED PROTEASE-RELATED"/>
    <property type="match status" value="1"/>
</dbReference>
<dbReference type="InterPro" id="IPR003675">
    <property type="entry name" value="Rce1/LyrA-like_dom"/>
</dbReference>
<feature type="domain" description="CAAX prenyl protease 2/Lysostaphin resistance protein A-like" evidence="3">
    <location>
        <begin position="155"/>
        <end position="243"/>
    </location>
</feature>
<keyword evidence="2" id="KW-0472">Membrane</keyword>
<protein>
    <recommendedName>
        <fullName evidence="3">CAAX prenyl protease 2/Lysostaphin resistance protein A-like domain-containing protein</fullName>
    </recommendedName>
</protein>
<feature type="transmembrane region" description="Helical" evidence="2">
    <location>
        <begin position="149"/>
        <end position="166"/>
    </location>
</feature>
<evidence type="ECO:0000313" key="4">
    <source>
        <dbReference type="EMBL" id="SDI16159.1"/>
    </source>
</evidence>
<sequence>MQSAEQSKNDTPAARRKQRLRWVFLGPNGIRAGWGIVVFIAAFMAVNFCVSKLLHFFFGHIPHSATDLSMPTFYLGECSLLICLAGAVAVVSTIERRSILSFGLQGSAGWARFAGGLICGFGAISLVVLIFLQMHLLTLDPPSTHGATLWTHGIAWGGAFLLVALAEESALRGYLQYTLTRGVGFWWGALLLSILFGGLHGSNPGETPVGLISAGGFGIVLCLSLWYTGSLFWAIGFHAAWDWGQSYFYGTSDSGTLLETRLYTAHPLGNILLSGGKTGPEGSLLVLVLLVVMGLAMWLWWGRRTTSPFSGSGWRPARTGNREPRFFSKATR</sequence>
<evidence type="ECO:0000256" key="1">
    <source>
        <dbReference type="SAM" id="MobiDB-lite"/>
    </source>
</evidence>
<proteinExistence type="predicted"/>
<feature type="transmembrane region" description="Helical" evidence="2">
    <location>
        <begin position="178"/>
        <end position="199"/>
    </location>
</feature>
<evidence type="ECO:0000256" key="2">
    <source>
        <dbReference type="SAM" id="Phobius"/>
    </source>
</evidence>
<dbReference type="EMBL" id="FNCJ01000018">
    <property type="protein sequence ID" value="SDI16159.1"/>
    <property type="molecule type" value="Genomic_DNA"/>
</dbReference>
<gene>
    <name evidence="4" type="ORF">SAMN05216466_11830</name>
</gene>
<name>A0A1G8IAZ1_9BURK</name>
<feature type="transmembrane region" description="Helical" evidence="2">
    <location>
        <begin position="34"/>
        <end position="61"/>
    </location>
</feature>
<feature type="transmembrane region" description="Helical" evidence="2">
    <location>
        <begin position="282"/>
        <end position="301"/>
    </location>
</feature>
<keyword evidence="2" id="KW-1133">Transmembrane helix</keyword>
<dbReference type="Proteomes" id="UP000199706">
    <property type="component" value="Unassembled WGS sequence"/>
</dbReference>
<keyword evidence="2" id="KW-0812">Transmembrane</keyword>
<dbReference type="Pfam" id="PF02517">
    <property type="entry name" value="Rce1-like"/>
    <property type="match status" value="1"/>
</dbReference>
<feature type="transmembrane region" description="Helical" evidence="2">
    <location>
        <begin position="73"/>
        <end position="92"/>
    </location>
</feature>